<dbReference type="EMBL" id="WSEM01000018">
    <property type="protein sequence ID" value="MVQ37537.1"/>
    <property type="molecule type" value="Genomic_DNA"/>
</dbReference>
<reference evidence="2 3" key="1">
    <citation type="submission" date="2019-12" db="EMBL/GenBank/DDBJ databases">
        <authorList>
            <person name="Huq M.A."/>
        </authorList>
    </citation>
    <scope>NUCLEOTIDE SEQUENCE [LARGE SCALE GENOMIC DNA]</scope>
    <source>
        <strain evidence="2 3">MAH-34</strain>
    </source>
</reference>
<evidence type="ECO:0000313" key="2">
    <source>
        <dbReference type="EMBL" id="MVQ37537.1"/>
    </source>
</evidence>
<comment type="caution">
    <text evidence="2">The sequence shown here is derived from an EMBL/GenBank/DDBJ whole genome shotgun (WGS) entry which is preliminary data.</text>
</comment>
<evidence type="ECO:0000256" key="1">
    <source>
        <dbReference type="SAM" id="MobiDB-lite"/>
    </source>
</evidence>
<protein>
    <submittedName>
        <fullName evidence="2">Uncharacterized protein</fullName>
    </submittedName>
</protein>
<accession>A0ABW9UDU2</accession>
<name>A0ABW9UDU2_9BACL</name>
<feature type="region of interest" description="Disordered" evidence="1">
    <location>
        <begin position="134"/>
        <end position="163"/>
    </location>
</feature>
<dbReference type="RefSeq" id="WP_185157241.1">
    <property type="nucleotide sequence ID" value="NZ_WSEM01000018.1"/>
</dbReference>
<proteinExistence type="predicted"/>
<keyword evidence="3" id="KW-1185">Reference proteome</keyword>
<sequence length="163" mass="19020">MFPGLMQDTQVPLVPSPFPGGGREIRFKLVFYDGSRLDCREIFDPNSQIKELYEYYYDWFNADGVLLKKFHAHYHPNSTPVEITQYDPWHFHLKLNFADQHGDNRSSADPEGMTLQDVLKEIKGYIAIRQYDCRSRDPSPQKKKSRYPSSSPRNANYSISSKH</sequence>
<organism evidence="2 3">
    <name type="scientific">Paenibacillus anseongense</name>
    <dbReference type="NCBI Taxonomy" id="2682845"/>
    <lineage>
        <taxon>Bacteria</taxon>
        <taxon>Bacillati</taxon>
        <taxon>Bacillota</taxon>
        <taxon>Bacilli</taxon>
        <taxon>Bacillales</taxon>
        <taxon>Paenibacillaceae</taxon>
        <taxon>Paenibacillus</taxon>
    </lineage>
</organism>
<dbReference type="Pfam" id="PF20126">
    <property type="entry name" value="TumE"/>
    <property type="match status" value="1"/>
</dbReference>
<gene>
    <name evidence="2" type="ORF">GON05_23220</name>
</gene>
<dbReference type="InterPro" id="IPR045397">
    <property type="entry name" value="TumE-like"/>
</dbReference>
<feature type="compositionally biased region" description="Polar residues" evidence="1">
    <location>
        <begin position="153"/>
        <end position="163"/>
    </location>
</feature>
<dbReference type="Proteomes" id="UP000467637">
    <property type="component" value="Unassembled WGS sequence"/>
</dbReference>
<evidence type="ECO:0000313" key="3">
    <source>
        <dbReference type="Proteomes" id="UP000467637"/>
    </source>
</evidence>